<evidence type="ECO:0000256" key="2">
    <source>
        <dbReference type="ARBA" id="ARBA00022729"/>
    </source>
</evidence>
<reference evidence="4 5" key="1">
    <citation type="submission" date="2017-04" db="EMBL/GenBank/DDBJ databases">
        <authorList>
            <person name="Afonso C.L."/>
            <person name="Miller P.J."/>
            <person name="Scott M.A."/>
            <person name="Spackman E."/>
            <person name="Goraichik I."/>
            <person name="Dimitrov K.M."/>
            <person name="Suarez D.L."/>
            <person name="Swayne D.E."/>
        </authorList>
    </citation>
    <scope>NUCLEOTIDE SEQUENCE [LARGE SCALE GENOMIC DNA]</scope>
    <source>
        <strain evidence="4 5">VK13</strain>
    </source>
</reference>
<dbReference type="InterPro" id="IPR051010">
    <property type="entry name" value="BCAA_transport"/>
</dbReference>
<feature type="domain" description="Leucine-binding protein" evidence="3">
    <location>
        <begin position="42"/>
        <end position="375"/>
    </location>
</feature>
<dbReference type="InterPro" id="IPR028082">
    <property type="entry name" value="Peripla_BP_I"/>
</dbReference>
<name>A0A1W2ALB1_9BURK</name>
<keyword evidence="5" id="KW-1185">Reference proteome</keyword>
<dbReference type="SUPFAM" id="SSF53822">
    <property type="entry name" value="Periplasmic binding protein-like I"/>
    <property type="match status" value="1"/>
</dbReference>
<sequence length="396" mass="42587">MMKPSATRPFVGQFTTKLINGMIITAVAGLSIAASQAQEKVIRIGALLPASGPGSYFGVMGKQGAELALEELNKTGVNGYKFVINYEDSQCSPLAATNAAKRMLENFKPHVTIGEECSDATLAAMSVLEEAKVPLINAGSATVKFTESGYKYAFRIFPDAKQQTDSLAINAIKNIKAKNAILLNEKTNAGIDISDNFEKTFVANGGKVLGRIEFARDVSDFTSIATRVASMGDVDVLLVSALEGQTVKLAQALAQAGVTKGGGGKAIQIGTIWVPWGYDQKAGKASVGYTRISQFDPNEKRPVVQNFVKNFKAKYGADVVPTHLNAHTYDQILIIAEAVKRGATNSEEIKNQLLKMVDVEVTTGKITFGPTGQNQNMSVIHYVETNPDLSWKTLNW</sequence>
<protein>
    <submittedName>
        <fullName evidence="4">Amino acid/amide ABC transporter substrate-binding protein, HAAT family</fullName>
    </submittedName>
</protein>
<evidence type="ECO:0000259" key="3">
    <source>
        <dbReference type="Pfam" id="PF13458"/>
    </source>
</evidence>
<comment type="similarity">
    <text evidence="1">Belongs to the leucine-binding protein family.</text>
</comment>
<dbReference type="PANTHER" id="PTHR30483:SF6">
    <property type="entry name" value="PERIPLASMIC BINDING PROTEIN OF ABC TRANSPORTER FOR NATURAL AMINO ACIDS"/>
    <property type="match status" value="1"/>
</dbReference>
<dbReference type="OrthoDB" id="9783240at2"/>
<organism evidence="4 5">
    <name type="scientific">Polynucleobacter kasalickyi</name>
    <dbReference type="NCBI Taxonomy" id="1938817"/>
    <lineage>
        <taxon>Bacteria</taxon>
        <taxon>Pseudomonadati</taxon>
        <taxon>Pseudomonadota</taxon>
        <taxon>Betaproteobacteria</taxon>
        <taxon>Burkholderiales</taxon>
        <taxon>Burkholderiaceae</taxon>
        <taxon>Polynucleobacter</taxon>
    </lineage>
</organism>
<evidence type="ECO:0000313" key="4">
    <source>
        <dbReference type="EMBL" id="SMC61394.1"/>
    </source>
</evidence>
<dbReference type="Pfam" id="PF13458">
    <property type="entry name" value="Peripla_BP_6"/>
    <property type="match status" value="1"/>
</dbReference>
<evidence type="ECO:0000256" key="1">
    <source>
        <dbReference type="ARBA" id="ARBA00010062"/>
    </source>
</evidence>
<gene>
    <name evidence="4" type="ORF">SAMN06296008_10948</name>
</gene>
<dbReference type="RefSeq" id="WP_084283840.1">
    <property type="nucleotide sequence ID" value="NZ_FWXJ01000009.1"/>
</dbReference>
<keyword evidence="2" id="KW-0732">Signal</keyword>
<dbReference type="EMBL" id="FWXJ01000009">
    <property type="protein sequence ID" value="SMC61394.1"/>
    <property type="molecule type" value="Genomic_DNA"/>
</dbReference>
<dbReference type="Gene3D" id="3.40.50.2300">
    <property type="match status" value="2"/>
</dbReference>
<proteinExistence type="inferred from homology"/>
<dbReference type="PANTHER" id="PTHR30483">
    <property type="entry name" value="LEUCINE-SPECIFIC-BINDING PROTEIN"/>
    <property type="match status" value="1"/>
</dbReference>
<dbReference type="STRING" id="1938817.SAMN06296008_10948"/>
<accession>A0A1W2ALB1</accession>
<dbReference type="AlphaFoldDB" id="A0A1W2ALB1"/>
<dbReference type="InterPro" id="IPR028081">
    <property type="entry name" value="Leu-bd"/>
</dbReference>
<dbReference type="Proteomes" id="UP000192708">
    <property type="component" value="Unassembled WGS sequence"/>
</dbReference>
<evidence type="ECO:0000313" key="5">
    <source>
        <dbReference type="Proteomes" id="UP000192708"/>
    </source>
</evidence>